<keyword evidence="3" id="KW-0804">Transcription</keyword>
<evidence type="ECO:0000313" key="5">
    <source>
        <dbReference type="EMBL" id="MBP2321402.1"/>
    </source>
</evidence>
<dbReference type="Pfam" id="PF00392">
    <property type="entry name" value="GntR"/>
    <property type="match status" value="1"/>
</dbReference>
<dbReference type="GO" id="GO:0003677">
    <property type="term" value="F:DNA binding"/>
    <property type="evidence" value="ECO:0007669"/>
    <property type="project" value="UniProtKB-KW"/>
</dbReference>
<keyword evidence="6" id="KW-1185">Reference proteome</keyword>
<name>A0ABS4TAG7_9PSEU</name>
<dbReference type="Proteomes" id="UP001519332">
    <property type="component" value="Unassembled WGS sequence"/>
</dbReference>
<dbReference type="InterPro" id="IPR036390">
    <property type="entry name" value="WH_DNA-bd_sf"/>
</dbReference>
<keyword evidence="2 5" id="KW-0238">DNA-binding</keyword>
<evidence type="ECO:0000256" key="1">
    <source>
        <dbReference type="ARBA" id="ARBA00023015"/>
    </source>
</evidence>
<evidence type="ECO:0000313" key="6">
    <source>
        <dbReference type="Proteomes" id="UP001519332"/>
    </source>
</evidence>
<dbReference type="InterPro" id="IPR050679">
    <property type="entry name" value="Bact_HTH_transcr_reg"/>
</dbReference>
<protein>
    <submittedName>
        <fullName evidence="5">DNA-binding GntR family transcriptional regulator</fullName>
    </submittedName>
</protein>
<evidence type="ECO:0000256" key="3">
    <source>
        <dbReference type="ARBA" id="ARBA00023163"/>
    </source>
</evidence>
<feature type="domain" description="HTH gntR-type" evidence="4">
    <location>
        <begin position="10"/>
        <end position="78"/>
    </location>
</feature>
<dbReference type="Gene3D" id="1.10.10.10">
    <property type="entry name" value="Winged helix-like DNA-binding domain superfamily/Winged helix DNA-binding domain"/>
    <property type="match status" value="1"/>
</dbReference>
<evidence type="ECO:0000256" key="2">
    <source>
        <dbReference type="ARBA" id="ARBA00023125"/>
    </source>
</evidence>
<sequence>MAKLDPNNASPPYVQVTEGFRAAIANGIYAPGDKLPSYDAAAEEWGVAVGTVKRAFGALQQEGLITTRHGTGSFVHPDLDPSHIEITPDRPVTVQAADIREVLRLLTEINDRLVALERRMPSGPGS</sequence>
<dbReference type="InterPro" id="IPR000524">
    <property type="entry name" value="Tscrpt_reg_HTH_GntR"/>
</dbReference>
<comment type="caution">
    <text evidence="5">The sequence shown here is derived from an EMBL/GenBank/DDBJ whole genome shotgun (WGS) entry which is preliminary data.</text>
</comment>
<dbReference type="RefSeq" id="WP_209636257.1">
    <property type="nucleotide sequence ID" value="NZ_JAGINW010000001.1"/>
</dbReference>
<proteinExistence type="predicted"/>
<organism evidence="5 6">
    <name type="scientific">Kibdelosporangium banguiense</name>
    <dbReference type="NCBI Taxonomy" id="1365924"/>
    <lineage>
        <taxon>Bacteria</taxon>
        <taxon>Bacillati</taxon>
        <taxon>Actinomycetota</taxon>
        <taxon>Actinomycetes</taxon>
        <taxon>Pseudonocardiales</taxon>
        <taxon>Pseudonocardiaceae</taxon>
        <taxon>Kibdelosporangium</taxon>
    </lineage>
</organism>
<dbReference type="SUPFAM" id="SSF46785">
    <property type="entry name" value="Winged helix' DNA-binding domain"/>
    <property type="match status" value="1"/>
</dbReference>
<dbReference type="PANTHER" id="PTHR44846:SF17">
    <property type="entry name" value="GNTR-FAMILY TRANSCRIPTIONAL REGULATOR"/>
    <property type="match status" value="1"/>
</dbReference>
<dbReference type="InterPro" id="IPR036388">
    <property type="entry name" value="WH-like_DNA-bd_sf"/>
</dbReference>
<dbReference type="CDD" id="cd07377">
    <property type="entry name" value="WHTH_GntR"/>
    <property type="match status" value="1"/>
</dbReference>
<reference evidence="5 6" key="1">
    <citation type="submission" date="2021-03" db="EMBL/GenBank/DDBJ databases">
        <title>Sequencing the genomes of 1000 actinobacteria strains.</title>
        <authorList>
            <person name="Klenk H.-P."/>
        </authorList>
    </citation>
    <scope>NUCLEOTIDE SEQUENCE [LARGE SCALE GENOMIC DNA]</scope>
    <source>
        <strain evidence="5 6">DSM 46670</strain>
    </source>
</reference>
<dbReference type="PROSITE" id="PS50949">
    <property type="entry name" value="HTH_GNTR"/>
    <property type="match status" value="1"/>
</dbReference>
<keyword evidence="1" id="KW-0805">Transcription regulation</keyword>
<dbReference type="SMART" id="SM00345">
    <property type="entry name" value="HTH_GNTR"/>
    <property type="match status" value="1"/>
</dbReference>
<evidence type="ECO:0000259" key="4">
    <source>
        <dbReference type="PROSITE" id="PS50949"/>
    </source>
</evidence>
<gene>
    <name evidence="5" type="ORF">JOF56_001787</name>
</gene>
<dbReference type="EMBL" id="JAGINW010000001">
    <property type="protein sequence ID" value="MBP2321402.1"/>
    <property type="molecule type" value="Genomic_DNA"/>
</dbReference>
<accession>A0ABS4TAG7</accession>
<dbReference type="PANTHER" id="PTHR44846">
    <property type="entry name" value="MANNOSYL-D-GLYCERATE TRANSPORT/METABOLISM SYSTEM REPRESSOR MNGR-RELATED"/>
    <property type="match status" value="1"/>
</dbReference>